<sequence length="184" mass="19744">MANDDTALIDITDDAGATPEKTSGPTGPRRRGVWLPVVLAVALLAVAGWLAFTVVQNGREDSLREEAVDTARDYSVALSSFDFENLDANRDAITAQSTPEFAGKYGEMVDALRQVVTDGKGKATASAAHVAVESIDDSDATVLVFVDQQATNVVNPEGNTQKYRMVVSLVRDGDRWIVDNVDTK</sequence>
<comment type="caution">
    <text evidence="5">The sequence shown here is derived from an EMBL/GenBank/DDBJ whole genome shotgun (WGS) entry which is preliminary data.</text>
</comment>
<name>A0ABW4P9X9_9NOCA</name>
<feature type="compositionally biased region" description="Low complexity" evidence="3">
    <location>
        <begin position="1"/>
        <end position="18"/>
    </location>
</feature>
<feature type="region of interest" description="Disordered" evidence="3">
    <location>
        <begin position="1"/>
        <end position="29"/>
    </location>
</feature>
<reference evidence="6" key="1">
    <citation type="journal article" date="2019" name="Int. J. Syst. Evol. Microbiol.">
        <title>The Global Catalogue of Microorganisms (GCM) 10K type strain sequencing project: providing services to taxonomists for standard genome sequencing and annotation.</title>
        <authorList>
            <consortium name="The Broad Institute Genomics Platform"/>
            <consortium name="The Broad Institute Genome Sequencing Center for Infectious Disease"/>
            <person name="Wu L."/>
            <person name="Ma J."/>
        </authorList>
    </citation>
    <scope>NUCLEOTIDE SEQUENCE [LARGE SCALE GENOMIC DNA]</scope>
    <source>
        <strain evidence="6">DT72</strain>
    </source>
</reference>
<keyword evidence="6" id="KW-1185">Reference proteome</keyword>
<evidence type="ECO:0000256" key="3">
    <source>
        <dbReference type="SAM" id="MobiDB-lite"/>
    </source>
</evidence>
<keyword evidence="2 4" id="KW-0472">Membrane</keyword>
<dbReference type="PANTHER" id="PTHR37042">
    <property type="entry name" value="OUTER MEMBRANE PROTEIN RV1973"/>
    <property type="match status" value="1"/>
</dbReference>
<dbReference type="RefSeq" id="WP_378487271.1">
    <property type="nucleotide sequence ID" value="NZ_JBHUFB010000020.1"/>
</dbReference>
<keyword evidence="4" id="KW-0812">Transmembrane</keyword>
<dbReference type="EMBL" id="JBHUFB010000020">
    <property type="protein sequence ID" value="MFD1814801.1"/>
    <property type="molecule type" value="Genomic_DNA"/>
</dbReference>
<dbReference type="Proteomes" id="UP001597286">
    <property type="component" value="Unassembled WGS sequence"/>
</dbReference>
<evidence type="ECO:0000313" key="5">
    <source>
        <dbReference type="EMBL" id="MFD1814801.1"/>
    </source>
</evidence>
<feature type="transmembrane region" description="Helical" evidence="4">
    <location>
        <begin position="33"/>
        <end position="55"/>
    </location>
</feature>
<protein>
    <submittedName>
        <fullName evidence="5">Mce associated protein mas1a</fullName>
    </submittedName>
</protein>
<evidence type="ECO:0000313" key="6">
    <source>
        <dbReference type="Proteomes" id="UP001597286"/>
    </source>
</evidence>
<accession>A0ABW4P9X9</accession>
<dbReference type="PANTHER" id="PTHR37042:SF4">
    <property type="entry name" value="OUTER MEMBRANE PROTEIN RV1973"/>
    <property type="match status" value="1"/>
</dbReference>
<organism evidence="5 6">
    <name type="scientific">Rhodococcus gannanensis</name>
    <dbReference type="NCBI Taxonomy" id="1960308"/>
    <lineage>
        <taxon>Bacteria</taxon>
        <taxon>Bacillati</taxon>
        <taxon>Actinomycetota</taxon>
        <taxon>Actinomycetes</taxon>
        <taxon>Mycobacteriales</taxon>
        <taxon>Nocardiaceae</taxon>
        <taxon>Rhodococcus</taxon>
    </lineage>
</organism>
<proteinExistence type="predicted"/>
<keyword evidence="4" id="KW-1133">Transmembrane helix</keyword>
<evidence type="ECO:0000256" key="2">
    <source>
        <dbReference type="ARBA" id="ARBA00023136"/>
    </source>
</evidence>
<evidence type="ECO:0000256" key="4">
    <source>
        <dbReference type="SAM" id="Phobius"/>
    </source>
</evidence>
<gene>
    <name evidence="5" type="ORF">ACFSJG_21495</name>
</gene>
<comment type="subcellular location">
    <subcellularLocation>
        <location evidence="1">Membrane</location>
    </subcellularLocation>
</comment>
<evidence type="ECO:0000256" key="1">
    <source>
        <dbReference type="ARBA" id="ARBA00004370"/>
    </source>
</evidence>